<evidence type="ECO:0000313" key="3">
    <source>
        <dbReference type="Proteomes" id="UP000036403"/>
    </source>
</evidence>
<dbReference type="AlphaFoldDB" id="A0A0J7KH39"/>
<dbReference type="InterPro" id="IPR032071">
    <property type="entry name" value="DUF4806"/>
</dbReference>
<dbReference type="Pfam" id="PF16064">
    <property type="entry name" value="DUF4806"/>
    <property type="match status" value="1"/>
</dbReference>
<dbReference type="EMBL" id="LBMM01007648">
    <property type="protein sequence ID" value="KMQ89546.1"/>
    <property type="molecule type" value="Genomic_DNA"/>
</dbReference>
<accession>A0A0J7KH39</accession>
<comment type="caution">
    <text evidence="2">The sequence shown here is derived from an EMBL/GenBank/DDBJ whole genome shotgun (WGS) entry which is preliminary data.</text>
</comment>
<dbReference type="PaxDb" id="67767-A0A0J7KH39"/>
<dbReference type="PANTHER" id="PTHR34153:SF2">
    <property type="entry name" value="SI:CH211-262H13.3-RELATED"/>
    <property type="match status" value="1"/>
</dbReference>
<gene>
    <name evidence="2" type="ORF">RF55_10815</name>
</gene>
<dbReference type="Proteomes" id="UP000036403">
    <property type="component" value="Unassembled WGS sequence"/>
</dbReference>
<sequence>MESWSHKMDYDESAGKRYSVVKFVIDNSYSEIPTSWLILDDNQQQKCLWPPRTANAASLIANYASPNFETWNKYKVDVIKHCTSLESARKSAADSNYQTTDEDKLGRGKRQHTLYNRYSSEEEESDNYVHRPCKIKRKEKASSTNKIISAFPPCPDNLTLNNFSNDEVESIKSAIDAVRKIPFSQPSYEKKKISCTKTKPEEIHKICEIPIVFEGDYIPLAEKHDEQELEEKIINEIPDPNIKKYFSQVIHTQQEIIRNQERITRTQATSNLILRDIKQLVNRLEDVMRSRAPLATKGNDNLIAEILPLRTVEAIRDFEALLHDADEAVTQFREFLFPLKVGGNNSRDNIHRALSKIFTNKCAMNCSWKGIRNNFKISDLYFIKIMRREITLQHSSLTEAEFDNIVAEWLRFAKQRKQREERGIQEQNKENN</sequence>
<organism evidence="2 3">
    <name type="scientific">Lasius niger</name>
    <name type="common">Black garden ant</name>
    <dbReference type="NCBI Taxonomy" id="67767"/>
    <lineage>
        <taxon>Eukaryota</taxon>
        <taxon>Metazoa</taxon>
        <taxon>Ecdysozoa</taxon>
        <taxon>Arthropoda</taxon>
        <taxon>Hexapoda</taxon>
        <taxon>Insecta</taxon>
        <taxon>Pterygota</taxon>
        <taxon>Neoptera</taxon>
        <taxon>Endopterygota</taxon>
        <taxon>Hymenoptera</taxon>
        <taxon>Apocrita</taxon>
        <taxon>Aculeata</taxon>
        <taxon>Formicoidea</taxon>
        <taxon>Formicidae</taxon>
        <taxon>Formicinae</taxon>
        <taxon>Lasius</taxon>
        <taxon>Lasius</taxon>
    </lineage>
</organism>
<keyword evidence="3" id="KW-1185">Reference proteome</keyword>
<dbReference type="PANTHER" id="PTHR34153">
    <property type="entry name" value="SI:CH211-262H13.3-RELATED-RELATED"/>
    <property type="match status" value="1"/>
</dbReference>
<evidence type="ECO:0000259" key="1">
    <source>
        <dbReference type="Pfam" id="PF16064"/>
    </source>
</evidence>
<proteinExistence type="predicted"/>
<dbReference type="OrthoDB" id="7546850at2759"/>
<name>A0A0J7KH39_LASNI</name>
<protein>
    <submittedName>
        <fullName evidence="2">Coiled-coil domain-containing protein 65</fullName>
    </submittedName>
</protein>
<evidence type="ECO:0000313" key="2">
    <source>
        <dbReference type="EMBL" id="KMQ89546.1"/>
    </source>
</evidence>
<feature type="domain" description="DUF4806" evidence="1">
    <location>
        <begin position="307"/>
        <end position="374"/>
    </location>
</feature>
<reference evidence="2 3" key="1">
    <citation type="submission" date="2015-04" db="EMBL/GenBank/DDBJ databases">
        <title>Lasius niger genome sequencing.</title>
        <authorList>
            <person name="Konorov E.A."/>
            <person name="Nikitin M.A."/>
            <person name="Kirill M.V."/>
            <person name="Chang P."/>
        </authorList>
    </citation>
    <scope>NUCLEOTIDE SEQUENCE [LARGE SCALE GENOMIC DNA]</scope>
    <source>
        <tissue evidence="2">Whole</tissue>
    </source>
</reference>